<comment type="subcellular location">
    <subcellularLocation>
        <location evidence="1">Membrane</location>
        <topology evidence="1">Multi-pass membrane protein</topology>
    </subcellularLocation>
</comment>
<dbReference type="PANTHER" id="PTHR37422:SF13">
    <property type="entry name" value="LIPOPOLYSACCHARIDE BIOSYNTHESIS PROTEIN PA4999-RELATED"/>
    <property type="match status" value="1"/>
</dbReference>
<organism evidence="6 7">
    <name type="scientific">Croceicoccus naphthovorans</name>
    <dbReference type="NCBI Taxonomy" id="1348774"/>
    <lineage>
        <taxon>Bacteria</taxon>
        <taxon>Pseudomonadati</taxon>
        <taxon>Pseudomonadota</taxon>
        <taxon>Alphaproteobacteria</taxon>
        <taxon>Sphingomonadales</taxon>
        <taxon>Erythrobacteraceae</taxon>
        <taxon>Croceicoccus</taxon>
    </lineage>
</organism>
<dbReference type="RefSeq" id="WP_047819914.1">
    <property type="nucleotide sequence ID" value="NZ_CP011770.1"/>
</dbReference>
<dbReference type="Proteomes" id="UP000035287">
    <property type="component" value="Chromosome"/>
</dbReference>
<evidence type="ECO:0000256" key="2">
    <source>
        <dbReference type="ARBA" id="ARBA00022692"/>
    </source>
</evidence>
<dbReference type="AlphaFoldDB" id="A0A0G3XFS9"/>
<name>A0A0G3XFS9_9SPHN</name>
<dbReference type="Pfam" id="PF04932">
    <property type="entry name" value="Wzy_C"/>
    <property type="match status" value="1"/>
</dbReference>
<evidence type="ECO:0000256" key="1">
    <source>
        <dbReference type="ARBA" id="ARBA00004141"/>
    </source>
</evidence>
<keyword evidence="7" id="KW-1185">Reference proteome</keyword>
<keyword evidence="2" id="KW-0812">Transmembrane</keyword>
<dbReference type="InterPro" id="IPR051533">
    <property type="entry name" value="WaaL-like"/>
</dbReference>
<dbReference type="InterPro" id="IPR007016">
    <property type="entry name" value="O-antigen_ligase-rel_domated"/>
</dbReference>
<protein>
    <recommendedName>
        <fullName evidence="5">O-antigen ligase-related domain-containing protein</fullName>
    </recommendedName>
</protein>
<dbReference type="PATRIC" id="fig|1348774.3.peg.701"/>
<dbReference type="STRING" id="1348774.AB433_03355"/>
<dbReference type="OrthoDB" id="7628239at2"/>
<dbReference type="PANTHER" id="PTHR37422">
    <property type="entry name" value="TEICHURONIC ACID BIOSYNTHESIS PROTEIN TUAE"/>
    <property type="match status" value="1"/>
</dbReference>
<dbReference type="GO" id="GO:0016020">
    <property type="term" value="C:membrane"/>
    <property type="evidence" value="ECO:0007669"/>
    <property type="project" value="UniProtKB-SubCell"/>
</dbReference>
<dbReference type="EMBL" id="CP011770">
    <property type="protein sequence ID" value="AKM09223.1"/>
    <property type="molecule type" value="Genomic_DNA"/>
</dbReference>
<sequence length="453" mass="46964">MPNPLRLAFPADPAVRPALPAVGAERPLMLLLGGAIFFGGGGTPAPLGETMAILCALAAGAWALLRMRDKAAGLASGLLMLAVALPGLALLQLLPLPASAVFALPLRAPLAAAYDALGVSPVLHPLTMDPAATRWGLLSLIPPLVALVLASRLDRQGVMRIMLALVALAVLSGVLAGLERVGGATFAIYARSAGTGSGGLFANQNSQGDFLLIGMIAAIFLSSPKDAALAWFRPLVLLIVAFLALCVLLTGSRAAIALLAVPLGLYAILNLRVGLSRRSITFAMLPIAALATFLALARDATAIATVLDRFALGADGRLTAIWPDALHLAGVAFPFGTGIGTFPQVFPMVERLSVVDTTLANRAHCDWLEFAIEGGLPAILLLAGLGAFLVRTTLRKWREGFMYGDSSMVSIMALVATHSLVDYPLRSISLAVVTAIALGYFGQKPGGRAHAQV</sequence>
<evidence type="ECO:0000256" key="4">
    <source>
        <dbReference type="ARBA" id="ARBA00023136"/>
    </source>
</evidence>
<gene>
    <name evidence="6" type="ORF">AB433_03355</name>
</gene>
<evidence type="ECO:0000313" key="6">
    <source>
        <dbReference type="EMBL" id="AKM09223.1"/>
    </source>
</evidence>
<proteinExistence type="predicted"/>
<evidence type="ECO:0000256" key="3">
    <source>
        <dbReference type="ARBA" id="ARBA00022989"/>
    </source>
</evidence>
<evidence type="ECO:0000259" key="5">
    <source>
        <dbReference type="Pfam" id="PF04932"/>
    </source>
</evidence>
<keyword evidence="4" id="KW-0472">Membrane</keyword>
<keyword evidence="3" id="KW-1133">Transmembrane helix</keyword>
<accession>A0A0G3XFS9</accession>
<reference evidence="6 7" key="1">
    <citation type="submission" date="2015-06" db="EMBL/GenBank/DDBJ databases">
        <authorList>
            <person name="Zeng Y."/>
            <person name="Huang Y."/>
        </authorList>
    </citation>
    <scope>NUCLEOTIDE SEQUENCE [LARGE SCALE GENOMIC DNA]</scope>
    <source>
        <strain evidence="6 7">PQ-2</strain>
    </source>
</reference>
<evidence type="ECO:0000313" key="7">
    <source>
        <dbReference type="Proteomes" id="UP000035287"/>
    </source>
</evidence>
<dbReference type="KEGG" id="cna:AB433_03355"/>
<feature type="domain" description="O-antigen ligase-related" evidence="5">
    <location>
        <begin position="239"/>
        <end position="382"/>
    </location>
</feature>